<comment type="caution">
    <text evidence="1">The sequence shown here is derived from an EMBL/GenBank/DDBJ whole genome shotgun (WGS) entry which is preliminary data.</text>
</comment>
<proteinExistence type="predicted"/>
<protein>
    <submittedName>
        <fullName evidence="1">Uncharacterized protein</fullName>
    </submittedName>
</protein>
<gene>
    <name evidence="1" type="ORF">H2198_000175</name>
</gene>
<keyword evidence="2" id="KW-1185">Reference proteome</keyword>
<name>A0ACC3AKY8_9EURO</name>
<organism evidence="1 2">
    <name type="scientific">Neophaeococcomyces mojaviensis</name>
    <dbReference type="NCBI Taxonomy" id="3383035"/>
    <lineage>
        <taxon>Eukaryota</taxon>
        <taxon>Fungi</taxon>
        <taxon>Dikarya</taxon>
        <taxon>Ascomycota</taxon>
        <taxon>Pezizomycotina</taxon>
        <taxon>Eurotiomycetes</taxon>
        <taxon>Chaetothyriomycetidae</taxon>
        <taxon>Chaetothyriales</taxon>
        <taxon>Chaetothyriales incertae sedis</taxon>
        <taxon>Neophaeococcomyces</taxon>
    </lineage>
</organism>
<evidence type="ECO:0000313" key="2">
    <source>
        <dbReference type="Proteomes" id="UP001172386"/>
    </source>
</evidence>
<evidence type="ECO:0000313" key="1">
    <source>
        <dbReference type="EMBL" id="KAJ9664524.1"/>
    </source>
</evidence>
<accession>A0ACC3AKY8</accession>
<reference evidence="1" key="1">
    <citation type="submission" date="2022-10" db="EMBL/GenBank/DDBJ databases">
        <title>Culturing micro-colonial fungi from biological soil crusts in the Mojave desert and describing Neophaeococcomyces mojavensis, and introducing the new genera and species Taxawa tesnikishii.</title>
        <authorList>
            <person name="Kurbessoian T."/>
            <person name="Stajich J.E."/>
        </authorList>
    </citation>
    <scope>NUCLEOTIDE SEQUENCE</scope>
    <source>
        <strain evidence="1">JES_112</strain>
    </source>
</reference>
<sequence length="218" mass="24824">MALCLGPAVKFRTEDQASQFLNHIRDVYEVTYRDEDECRAYCWFRKNGDPSTIQGFEFYENSDALAITHRSSDPYKKMREFLATVQIERPNGITRQPPSSMTPVFEFLNDENKALRFEQLSYKLTITNVEVCSNPIYAKSTFAQVLTSLQNLASKLNNGDTAMACFVGMTEEEGKKENDQASGNDSSAAAKTAHFLLVECYSSERPDQEQFERRSQCL</sequence>
<dbReference type="Proteomes" id="UP001172386">
    <property type="component" value="Unassembled WGS sequence"/>
</dbReference>
<dbReference type="EMBL" id="JAPDRQ010000002">
    <property type="protein sequence ID" value="KAJ9664524.1"/>
    <property type="molecule type" value="Genomic_DNA"/>
</dbReference>